<dbReference type="PRINTS" id="PR00717">
    <property type="entry name" value="GPCRKINASE"/>
</dbReference>
<dbReference type="InterPro" id="IPR000961">
    <property type="entry name" value="AGC-kinase_C"/>
</dbReference>
<evidence type="ECO:0000256" key="7">
    <source>
        <dbReference type="PIRSR" id="PIRSR600239-50"/>
    </source>
</evidence>
<evidence type="ECO:0000256" key="6">
    <source>
        <dbReference type="ARBA" id="ARBA00022840"/>
    </source>
</evidence>
<evidence type="ECO:0000256" key="1">
    <source>
        <dbReference type="ARBA" id="ARBA00009793"/>
    </source>
</evidence>
<keyword evidence="6 8" id="KW-0067">ATP-binding</keyword>
<dbReference type="GO" id="GO:0050254">
    <property type="term" value="F:rhodopsin kinase activity"/>
    <property type="evidence" value="ECO:0007669"/>
    <property type="project" value="TreeGrafter"/>
</dbReference>
<dbReference type="GO" id="GO:0005524">
    <property type="term" value="F:ATP binding"/>
    <property type="evidence" value="ECO:0007669"/>
    <property type="project" value="UniProtKB-KW"/>
</dbReference>
<organism evidence="12 13">
    <name type="scientific">Cervus elaphus hippelaphus</name>
    <name type="common">European red deer</name>
    <dbReference type="NCBI Taxonomy" id="46360"/>
    <lineage>
        <taxon>Eukaryota</taxon>
        <taxon>Metazoa</taxon>
        <taxon>Chordata</taxon>
        <taxon>Craniata</taxon>
        <taxon>Vertebrata</taxon>
        <taxon>Euteleostomi</taxon>
        <taxon>Mammalia</taxon>
        <taxon>Eutheria</taxon>
        <taxon>Laurasiatheria</taxon>
        <taxon>Artiodactyla</taxon>
        <taxon>Ruminantia</taxon>
        <taxon>Pecora</taxon>
        <taxon>Cervidae</taxon>
        <taxon>Cervinae</taxon>
        <taxon>Cervus</taxon>
    </lineage>
</organism>
<feature type="modified residue" description="Cysteine methyl ester" evidence="7">
    <location>
        <position position="432"/>
    </location>
</feature>
<dbReference type="PANTHER" id="PTHR24355">
    <property type="entry name" value="G PROTEIN-COUPLED RECEPTOR KINASE/RIBOSOMAL PROTEIN S6 KINASE"/>
    <property type="match status" value="1"/>
</dbReference>
<evidence type="ECO:0000256" key="2">
    <source>
        <dbReference type="ARBA" id="ARBA00022527"/>
    </source>
</evidence>
<dbReference type="OrthoDB" id="354826at2759"/>
<evidence type="ECO:0000256" key="3">
    <source>
        <dbReference type="ARBA" id="ARBA00022679"/>
    </source>
</evidence>
<keyword evidence="3 8" id="KW-0808">Transferase</keyword>
<evidence type="ECO:0000256" key="5">
    <source>
        <dbReference type="ARBA" id="ARBA00022777"/>
    </source>
</evidence>
<dbReference type="EMBL" id="MKHE01000030">
    <property type="protein sequence ID" value="OWK00693.1"/>
    <property type="molecule type" value="Genomic_DNA"/>
</dbReference>
<feature type="non-terminal residue" evidence="12">
    <location>
        <position position="435"/>
    </location>
</feature>
<dbReference type="PROSITE" id="PS50011">
    <property type="entry name" value="PROTEIN_KINASE_DOM"/>
    <property type="match status" value="1"/>
</dbReference>
<feature type="domain" description="AGC-kinase C-terminal" evidence="11">
    <location>
        <begin position="327"/>
        <end position="392"/>
    </location>
</feature>
<evidence type="ECO:0000313" key="13">
    <source>
        <dbReference type="Proteomes" id="UP000242450"/>
    </source>
</evidence>
<evidence type="ECO:0000259" key="10">
    <source>
        <dbReference type="PROSITE" id="PS50011"/>
    </source>
</evidence>
<dbReference type="SMART" id="SM00133">
    <property type="entry name" value="S_TK_X"/>
    <property type="match status" value="1"/>
</dbReference>
<dbReference type="InterPro" id="IPR000239">
    <property type="entry name" value="GPCR_kinase"/>
</dbReference>
<keyword evidence="7" id="KW-0488">Methylation</keyword>
<keyword evidence="2 8" id="KW-0723">Serine/threonine-protein kinase</keyword>
<comment type="similarity">
    <text evidence="1 8">Belongs to the protein kinase superfamily. AGC Ser/Thr protein kinase family. GPRK subfamily.</text>
</comment>
<evidence type="ECO:0000259" key="11">
    <source>
        <dbReference type="PROSITE" id="PS51285"/>
    </source>
</evidence>
<protein>
    <recommendedName>
        <fullName evidence="8">G protein-coupled receptor kinase</fullName>
        <ecNumber evidence="8">2.7.11.-</ecNumber>
    </recommendedName>
</protein>
<evidence type="ECO:0000256" key="4">
    <source>
        <dbReference type="ARBA" id="ARBA00022741"/>
    </source>
</evidence>
<keyword evidence="5 8" id="KW-0418">Kinase</keyword>
<dbReference type="InterPro" id="IPR000719">
    <property type="entry name" value="Prot_kinase_dom"/>
</dbReference>
<dbReference type="Pfam" id="PF00069">
    <property type="entry name" value="Pkinase"/>
    <property type="match status" value="1"/>
</dbReference>
<sequence length="435" mass="46020">QGCRAQRRGWLGAGAPDSRQALLGAPVCPWRGVGSPVCACAVLVNTCVPGVRVCAKLAKASTAPGRLRASVRGAVGDLSCVCSPGNVRISDLGLAVELKEGQTKTKGYAGTPGEGSLGAQPLWGQGQGPSWGPVAWGFMAPELLQGEEYDFSVDYFALGVTLYEMIAARGPFRARGEKVGAPAVLCGPMDPVDACPSAARGDVVGVQVSTFSVSCPDREAEPVCGRVVCAPPEAGPPGPWHSCLQLRGAWAAGGAPRCDWVDGAVPAVQVENKELKQRVLEQAVTYPDKFSPASKDFCEALLQKDPEKRLGFRDGSCDGLRTHPLFRDVSWRQLEAGMLTPPFVPDSRTVYAKNIQDVGAFSTVKGVAFDKADTEFFQEFASGTCPIPWQEEMIETGIFGDLNVWRPDGQMPDDMKGVSGQEAAPSSKSGMCLLS</sequence>
<dbReference type="GO" id="GO:0009966">
    <property type="term" value="P:regulation of signal transduction"/>
    <property type="evidence" value="ECO:0007669"/>
    <property type="project" value="TreeGrafter"/>
</dbReference>
<keyword evidence="4 8" id="KW-0547">Nucleotide-binding</keyword>
<dbReference type="EC" id="2.7.11.-" evidence="8"/>
<dbReference type="Gene3D" id="1.10.167.10">
    <property type="entry name" value="Regulator of G-protein Signalling 4, domain 2"/>
    <property type="match status" value="1"/>
</dbReference>
<dbReference type="Gene3D" id="1.10.510.10">
    <property type="entry name" value="Transferase(Phosphotransferase) domain 1"/>
    <property type="match status" value="2"/>
</dbReference>
<evidence type="ECO:0000256" key="8">
    <source>
        <dbReference type="RuleBase" id="RU000308"/>
    </source>
</evidence>
<dbReference type="InterPro" id="IPR044926">
    <property type="entry name" value="RGS_subdomain_2"/>
</dbReference>
<evidence type="ECO:0000313" key="12">
    <source>
        <dbReference type="EMBL" id="OWK00693.1"/>
    </source>
</evidence>
<feature type="region of interest" description="Disordered" evidence="9">
    <location>
        <begin position="410"/>
        <end position="435"/>
    </location>
</feature>
<name>A0A212C3Y6_CEREH</name>
<keyword evidence="13" id="KW-1185">Reference proteome</keyword>
<dbReference type="SUPFAM" id="SSF56112">
    <property type="entry name" value="Protein kinase-like (PK-like)"/>
    <property type="match status" value="1"/>
</dbReference>
<dbReference type="AlphaFoldDB" id="A0A212C3Y6"/>
<dbReference type="PROSITE" id="PS51285">
    <property type="entry name" value="AGC_KINASE_CTER"/>
    <property type="match status" value="1"/>
</dbReference>
<gene>
    <name evidence="12" type="ORF">Celaphus_00016857</name>
</gene>
<dbReference type="InterPro" id="IPR011009">
    <property type="entry name" value="Kinase-like_dom_sf"/>
</dbReference>
<dbReference type="Proteomes" id="UP000242450">
    <property type="component" value="Chromosome 30"/>
</dbReference>
<accession>A0A212C3Y6</accession>
<dbReference type="PANTHER" id="PTHR24355:SF11">
    <property type="entry name" value="RHODOPSIN KINASE GRK1"/>
    <property type="match status" value="1"/>
</dbReference>
<evidence type="ECO:0000256" key="9">
    <source>
        <dbReference type="SAM" id="MobiDB-lite"/>
    </source>
</evidence>
<feature type="non-terminal residue" evidence="12">
    <location>
        <position position="1"/>
    </location>
</feature>
<reference evidence="12 13" key="1">
    <citation type="journal article" date="2018" name="Mol. Genet. Genomics">
        <title>The red deer Cervus elaphus genome CerEla1.0: sequencing, annotating, genes, and chromosomes.</title>
        <authorList>
            <person name="Bana N.A."/>
            <person name="Nyiri A."/>
            <person name="Nagy J."/>
            <person name="Frank K."/>
            <person name="Nagy T."/>
            <person name="Steger V."/>
            <person name="Schiller M."/>
            <person name="Lakatos P."/>
            <person name="Sugar L."/>
            <person name="Horn P."/>
            <person name="Barta E."/>
            <person name="Orosz L."/>
        </authorList>
    </citation>
    <scope>NUCLEOTIDE SEQUENCE [LARGE SCALE GENOMIC DNA]</scope>
    <source>
        <strain evidence="12">Hungarian</strain>
    </source>
</reference>
<dbReference type="GO" id="GO:0007165">
    <property type="term" value="P:signal transduction"/>
    <property type="evidence" value="ECO:0007669"/>
    <property type="project" value="InterPro"/>
</dbReference>
<proteinExistence type="inferred from homology"/>
<dbReference type="GO" id="GO:0005737">
    <property type="term" value="C:cytoplasm"/>
    <property type="evidence" value="ECO:0007669"/>
    <property type="project" value="TreeGrafter"/>
</dbReference>
<feature type="domain" description="Protein kinase" evidence="10">
    <location>
        <begin position="1"/>
        <end position="326"/>
    </location>
</feature>
<dbReference type="SMART" id="SM00220">
    <property type="entry name" value="S_TKc"/>
    <property type="match status" value="1"/>
</dbReference>
<comment type="caution">
    <text evidence="12">The sequence shown here is derived from an EMBL/GenBank/DDBJ whole genome shotgun (WGS) entry which is preliminary data.</text>
</comment>